<dbReference type="EMBL" id="DLUG01000195">
    <property type="protein sequence ID" value="DAB35941.1"/>
    <property type="molecule type" value="Genomic_DNA"/>
</dbReference>
<comment type="caution">
    <text evidence="3">The sequence shown here is derived from an EMBL/GenBank/DDBJ whole genome shotgun (WGS) entry which is preliminary data.</text>
</comment>
<proteinExistence type="inferred from homology"/>
<dbReference type="GO" id="GO:0015643">
    <property type="term" value="F:toxic substance binding"/>
    <property type="evidence" value="ECO:0007669"/>
    <property type="project" value="InterPro"/>
</dbReference>
<dbReference type="PIRSF" id="PIRSF003108">
    <property type="entry name" value="DinJ"/>
    <property type="match status" value="1"/>
</dbReference>
<dbReference type="Gene3D" id="1.10.1220.10">
    <property type="entry name" value="Met repressor-like"/>
    <property type="match status" value="1"/>
</dbReference>
<dbReference type="Proteomes" id="UP000231638">
    <property type="component" value="Unassembled WGS sequence"/>
</dbReference>
<comment type="similarity">
    <text evidence="1">Belongs to the RelB/DinJ antitoxin family.</text>
</comment>
<evidence type="ECO:0000256" key="1">
    <source>
        <dbReference type="ARBA" id="ARBA00010562"/>
    </source>
</evidence>
<dbReference type="GO" id="GO:0006351">
    <property type="term" value="P:DNA-templated transcription"/>
    <property type="evidence" value="ECO:0007669"/>
    <property type="project" value="TreeGrafter"/>
</dbReference>
<dbReference type="PANTHER" id="PTHR38781:SF1">
    <property type="entry name" value="ANTITOXIN DINJ-RELATED"/>
    <property type="match status" value="1"/>
</dbReference>
<sequence>MRTGTSVRIDEETKIIASEVLKQYGMSLSEGINLFCKQVAMTYSIPFELKVPTERMKKALKELEKREGKSFDSIEALKADLES</sequence>
<dbReference type="InterPro" id="IPR013321">
    <property type="entry name" value="Arc_rbn_hlx_hlx"/>
</dbReference>
<dbReference type="InterPro" id="IPR026262">
    <property type="entry name" value="DinJ"/>
</dbReference>
<evidence type="ECO:0000256" key="2">
    <source>
        <dbReference type="ARBA" id="ARBA00022649"/>
    </source>
</evidence>
<accession>A0A2D3W3J2</accession>
<keyword evidence="2" id="KW-1277">Toxin-antitoxin system</keyword>
<dbReference type="Pfam" id="PF04221">
    <property type="entry name" value="RelB"/>
    <property type="match status" value="1"/>
</dbReference>
<dbReference type="PANTHER" id="PTHR38781">
    <property type="entry name" value="ANTITOXIN DINJ-RELATED"/>
    <property type="match status" value="1"/>
</dbReference>
<dbReference type="GO" id="GO:0006355">
    <property type="term" value="P:regulation of DNA-templated transcription"/>
    <property type="evidence" value="ECO:0007669"/>
    <property type="project" value="InterPro"/>
</dbReference>
<organism evidence="3 4">
    <name type="scientific">Sulfurospirillum cavolei</name>
    <dbReference type="NCBI Taxonomy" id="366522"/>
    <lineage>
        <taxon>Bacteria</taxon>
        <taxon>Pseudomonadati</taxon>
        <taxon>Campylobacterota</taxon>
        <taxon>Epsilonproteobacteria</taxon>
        <taxon>Campylobacterales</taxon>
        <taxon>Sulfurospirillaceae</taxon>
        <taxon>Sulfurospirillum</taxon>
    </lineage>
</organism>
<dbReference type="NCBIfam" id="TIGR02384">
    <property type="entry name" value="RelB_DinJ"/>
    <property type="match status" value="1"/>
</dbReference>
<dbReference type="AlphaFoldDB" id="A0A2D3W3J2"/>
<dbReference type="STRING" id="366522.GCA_001548055_01953"/>
<protein>
    <submittedName>
        <fullName evidence="3">Type II toxin-antitoxin system antitoxin, RelB/DinJ family</fullName>
    </submittedName>
</protein>
<name>A0A2D3W3J2_9BACT</name>
<dbReference type="GO" id="GO:0000987">
    <property type="term" value="F:cis-regulatory region sequence-specific DNA binding"/>
    <property type="evidence" value="ECO:0007669"/>
    <property type="project" value="InterPro"/>
</dbReference>
<gene>
    <name evidence="3" type="ORF">CFH80_07485</name>
</gene>
<evidence type="ECO:0000313" key="3">
    <source>
        <dbReference type="EMBL" id="DAB35941.1"/>
    </source>
</evidence>
<dbReference type="GO" id="GO:0044010">
    <property type="term" value="P:single-species biofilm formation"/>
    <property type="evidence" value="ECO:0007669"/>
    <property type="project" value="InterPro"/>
</dbReference>
<dbReference type="InterPro" id="IPR007337">
    <property type="entry name" value="RelB/DinJ"/>
</dbReference>
<evidence type="ECO:0000313" key="4">
    <source>
        <dbReference type="Proteomes" id="UP000231638"/>
    </source>
</evidence>
<reference evidence="3 4" key="1">
    <citation type="journal article" date="2017" name="Front. Microbiol.">
        <title>Comparative Genomic Analysis of the Class Epsilonproteobacteria and Proposed Reclassification to Epsilonbacteraeota (phyl. nov.).</title>
        <authorList>
            <person name="Waite D.W."/>
            <person name="Vanwonterghem I."/>
            <person name="Rinke C."/>
            <person name="Parks D.H."/>
            <person name="Zhang Y."/>
            <person name="Takai K."/>
            <person name="Sievert S.M."/>
            <person name="Simon J."/>
            <person name="Campbell B.J."/>
            <person name="Hanson T.E."/>
            <person name="Woyke T."/>
            <person name="Klotz M.G."/>
            <person name="Hugenholtz P."/>
        </authorList>
    </citation>
    <scope>NUCLEOTIDE SEQUENCE [LARGE SCALE GENOMIC DNA]</scope>
    <source>
        <strain evidence="3">UBA11420</strain>
    </source>
</reference>